<dbReference type="AlphaFoldDB" id="A0A165ST96"/>
<dbReference type="InterPro" id="IPR000847">
    <property type="entry name" value="LysR_HTH_N"/>
</dbReference>
<keyword evidence="3" id="KW-0238">DNA-binding</keyword>
<dbReference type="InterPro" id="IPR036388">
    <property type="entry name" value="WH-like_DNA-bd_sf"/>
</dbReference>
<proteinExistence type="inferred from homology"/>
<dbReference type="Pfam" id="PF00126">
    <property type="entry name" value="HTH_1"/>
    <property type="match status" value="1"/>
</dbReference>
<dbReference type="GO" id="GO:0006351">
    <property type="term" value="P:DNA-templated transcription"/>
    <property type="evidence" value="ECO:0007669"/>
    <property type="project" value="TreeGrafter"/>
</dbReference>
<dbReference type="KEGG" id="daa:AKL17_3609"/>
<dbReference type="PANTHER" id="PTHR30537">
    <property type="entry name" value="HTH-TYPE TRANSCRIPTIONAL REGULATOR"/>
    <property type="match status" value="1"/>
</dbReference>
<dbReference type="SUPFAM" id="SSF46785">
    <property type="entry name" value="Winged helix' DNA-binding domain"/>
    <property type="match status" value="1"/>
</dbReference>
<dbReference type="InterPro" id="IPR058163">
    <property type="entry name" value="LysR-type_TF_proteobact-type"/>
</dbReference>
<accession>A0A165ST96</accession>
<dbReference type="PATRIC" id="fig|1335048.3.peg.3743"/>
<protein>
    <submittedName>
        <fullName evidence="6">LysR family transcriptional regulator</fullName>
    </submittedName>
</protein>
<dbReference type="GO" id="GO:0043565">
    <property type="term" value="F:sequence-specific DNA binding"/>
    <property type="evidence" value="ECO:0007669"/>
    <property type="project" value="TreeGrafter"/>
</dbReference>
<evidence type="ECO:0000256" key="1">
    <source>
        <dbReference type="ARBA" id="ARBA00009437"/>
    </source>
</evidence>
<dbReference type="FunFam" id="1.10.10.10:FF:000001">
    <property type="entry name" value="LysR family transcriptional regulator"/>
    <property type="match status" value="1"/>
</dbReference>
<dbReference type="Gene3D" id="1.10.10.10">
    <property type="entry name" value="Winged helix-like DNA-binding domain superfamily/Winged helix DNA-binding domain"/>
    <property type="match status" value="1"/>
</dbReference>
<keyword evidence="4" id="KW-0804">Transcription</keyword>
<evidence type="ECO:0000259" key="5">
    <source>
        <dbReference type="PROSITE" id="PS50931"/>
    </source>
</evidence>
<organism evidence="6 7">
    <name type="scientific">Frigidibacter mobilis</name>
    <dbReference type="NCBI Taxonomy" id="1335048"/>
    <lineage>
        <taxon>Bacteria</taxon>
        <taxon>Pseudomonadati</taxon>
        <taxon>Pseudomonadota</taxon>
        <taxon>Alphaproteobacteria</taxon>
        <taxon>Rhodobacterales</taxon>
        <taxon>Paracoccaceae</taxon>
        <taxon>Frigidibacter</taxon>
    </lineage>
</organism>
<dbReference type="GO" id="GO:0003700">
    <property type="term" value="F:DNA-binding transcription factor activity"/>
    <property type="evidence" value="ECO:0007669"/>
    <property type="project" value="InterPro"/>
</dbReference>
<dbReference type="OrthoDB" id="5526340at2"/>
<evidence type="ECO:0000313" key="6">
    <source>
        <dbReference type="EMBL" id="AMY70833.1"/>
    </source>
</evidence>
<evidence type="ECO:0000256" key="2">
    <source>
        <dbReference type="ARBA" id="ARBA00023015"/>
    </source>
</evidence>
<dbReference type="PANTHER" id="PTHR30537:SF26">
    <property type="entry name" value="GLYCINE CLEAVAGE SYSTEM TRANSCRIPTIONAL ACTIVATOR"/>
    <property type="match status" value="1"/>
</dbReference>
<dbReference type="SUPFAM" id="SSF53850">
    <property type="entry name" value="Periplasmic binding protein-like II"/>
    <property type="match status" value="1"/>
</dbReference>
<evidence type="ECO:0000256" key="3">
    <source>
        <dbReference type="ARBA" id="ARBA00023125"/>
    </source>
</evidence>
<dbReference type="InterPro" id="IPR005119">
    <property type="entry name" value="LysR_subst-bd"/>
</dbReference>
<keyword evidence="7" id="KW-1185">Reference proteome</keyword>
<dbReference type="Pfam" id="PF03466">
    <property type="entry name" value="LysR_substrate"/>
    <property type="match status" value="1"/>
</dbReference>
<dbReference type="STRING" id="1335048.AKL17_3609"/>
<dbReference type="RefSeq" id="WP_066815489.1">
    <property type="nucleotide sequence ID" value="NZ_CP012661.1"/>
</dbReference>
<evidence type="ECO:0000313" key="7">
    <source>
        <dbReference type="Proteomes" id="UP000076128"/>
    </source>
</evidence>
<sequence length="294" mass="32288">MKLSRSRVPDILSLQSFEAAARHGSFTRAAEELSLTQSAVSRQIKDLETQLGVALFERVRQRVVLSNAGARLLPDAARLLSQVEMLALRAAGSRDVKGQIAIATLPTFGSRWLVPRLTDFLAQHPGLQVTVTCRAEPFDLNEAGVNIAIHYGQPVWPRASCIYLCGETVVPVASPMLAREHADPILTAPLLHMDSRPMLWVEWLAANDETTTDGLRGHRFDQFTLLIEAAMAGLGVALVPTYLIERELREAALQIVRDAPLKTDAAYYVVLPNDRASDPACSAFLTWIRNSVGQ</sequence>
<dbReference type="InterPro" id="IPR036390">
    <property type="entry name" value="WH_DNA-bd_sf"/>
</dbReference>
<reference evidence="6 7" key="1">
    <citation type="submission" date="2015-09" db="EMBL/GenBank/DDBJ databases">
        <title>Complete genome sequence of Defluviimonas alba cai42t isolated from an oilfield in Xinjiang.</title>
        <authorList>
            <person name="Geng S."/>
            <person name="Pan X."/>
            <person name="Wu X."/>
        </authorList>
    </citation>
    <scope>NUCLEOTIDE SEQUENCE [LARGE SCALE GENOMIC DNA]</scope>
    <source>
        <strain evidence="7">cai42</strain>
    </source>
</reference>
<keyword evidence="2" id="KW-0805">Transcription regulation</keyword>
<dbReference type="EMBL" id="CP012661">
    <property type="protein sequence ID" value="AMY70833.1"/>
    <property type="molecule type" value="Genomic_DNA"/>
</dbReference>
<name>A0A165ST96_9RHOB</name>
<dbReference type="Gene3D" id="3.40.190.10">
    <property type="entry name" value="Periplasmic binding protein-like II"/>
    <property type="match status" value="2"/>
</dbReference>
<dbReference type="Proteomes" id="UP000076128">
    <property type="component" value="Chromosome"/>
</dbReference>
<dbReference type="PROSITE" id="PS50931">
    <property type="entry name" value="HTH_LYSR"/>
    <property type="match status" value="1"/>
</dbReference>
<gene>
    <name evidence="6" type="ORF">AKL17_3609</name>
</gene>
<comment type="similarity">
    <text evidence="1">Belongs to the LysR transcriptional regulatory family.</text>
</comment>
<evidence type="ECO:0000256" key="4">
    <source>
        <dbReference type="ARBA" id="ARBA00023163"/>
    </source>
</evidence>
<dbReference type="PRINTS" id="PR00039">
    <property type="entry name" value="HTHLYSR"/>
</dbReference>
<feature type="domain" description="HTH lysR-type" evidence="5">
    <location>
        <begin position="9"/>
        <end position="66"/>
    </location>
</feature>